<proteinExistence type="predicted"/>
<evidence type="ECO:0000313" key="2">
    <source>
        <dbReference type="EMBL" id="SFI31185.1"/>
    </source>
</evidence>
<evidence type="ECO:0000256" key="1">
    <source>
        <dbReference type="SAM" id="SignalP"/>
    </source>
</evidence>
<feature type="chain" id="PRO_5044372796" description="Alginate export" evidence="1">
    <location>
        <begin position="30"/>
        <end position="447"/>
    </location>
</feature>
<dbReference type="STRING" id="289370.SAMN05216602_0643"/>
<dbReference type="AlphaFoldDB" id="A0A1I3H618"/>
<evidence type="ECO:0008006" key="4">
    <source>
        <dbReference type="Google" id="ProtNLM"/>
    </source>
</evidence>
<organism evidence="2 3">
    <name type="scientific">Phytopseudomonas argentinensis</name>
    <dbReference type="NCBI Taxonomy" id="289370"/>
    <lineage>
        <taxon>Bacteria</taxon>
        <taxon>Pseudomonadati</taxon>
        <taxon>Pseudomonadota</taxon>
        <taxon>Gammaproteobacteria</taxon>
        <taxon>Pseudomonadales</taxon>
        <taxon>Pseudomonadaceae</taxon>
        <taxon>Phytopseudomonas</taxon>
    </lineage>
</organism>
<sequence>MEHRNRVIGLCSGGLALSLAFGLAAPAGAVELYSDEDTHLNADVLAVLGMMNSRKNYDGTRGGSTWREGFIKYGLSGDQGLAGAGTAYGAFSLVSSATWGDGDAGGNTDGSERTTKIEEAYLGWRSGDLFPALGQDGVDFSAGRQVIKLGRGFLINDDGTNLGNGPQGPNGGSLNRGGAYYAAARHAFDRTAVLRLGGQEGVHGSVLWLKSDNRVQAETELAAGTLDYTTDAGTLGLTWIHGLDVNKRWANPIQAQRDNMNLYSIRGEGSAGIDNANFAFEYAWQDVDTGVEKGWYAEAGYTFADAPWAPSLTYRYTRFSGGWDSLFTGLSTGYGTWFQGEVAANYAGPFNTNTGIHHVGLKATPMEGLTLGALYFDFSTLHDRDTINRDARELDLYAEWAVNDHLTLSPLVGLYQPKKSSDNGGIGSQVGGNGTNVYSQLMVIVPF</sequence>
<reference evidence="3" key="1">
    <citation type="submission" date="2016-10" db="EMBL/GenBank/DDBJ databases">
        <authorList>
            <person name="Varghese N."/>
            <person name="Submissions S."/>
        </authorList>
    </citation>
    <scope>NUCLEOTIDE SEQUENCE [LARGE SCALE GENOMIC DNA]</scope>
    <source>
        <strain evidence="3">LMG 22563</strain>
    </source>
</reference>
<feature type="signal peptide" evidence="1">
    <location>
        <begin position="1"/>
        <end position="29"/>
    </location>
</feature>
<gene>
    <name evidence="2" type="ORF">SAMN05216602_0643</name>
</gene>
<accession>A0A1I3H618</accession>
<name>A0A1I3H618_9GAMM</name>
<keyword evidence="1" id="KW-0732">Signal</keyword>
<dbReference type="RefSeq" id="WP_074880897.1">
    <property type="nucleotide sequence ID" value="NZ_FORC01000001.1"/>
</dbReference>
<protein>
    <recommendedName>
        <fullName evidence="4">Alginate export</fullName>
    </recommendedName>
</protein>
<dbReference type="EMBL" id="FORC01000001">
    <property type="protein sequence ID" value="SFI31185.1"/>
    <property type="molecule type" value="Genomic_DNA"/>
</dbReference>
<keyword evidence="3" id="KW-1185">Reference proteome</keyword>
<dbReference type="OrthoDB" id="6756628at2"/>
<evidence type="ECO:0000313" key="3">
    <source>
        <dbReference type="Proteomes" id="UP000183018"/>
    </source>
</evidence>
<dbReference type="Proteomes" id="UP000183018">
    <property type="component" value="Unassembled WGS sequence"/>
</dbReference>